<dbReference type="InterPro" id="IPR016205">
    <property type="entry name" value="Glycerol_DH"/>
</dbReference>
<dbReference type="CDD" id="cd08171">
    <property type="entry name" value="GlyDH-like"/>
    <property type="match status" value="1"/>
</dbReference>
<keyword evidence="1 8" id="KW-0479">Metal-binding</keyword>
<feature type="binding site" evidence="8">
    <location>
        <position position="171"/>
    </location>
    <ligand>
        <name>glycerol</name>
        <dbReference type="ChEBI" id="CHEBI:17754"/>
    </ligand>
</feature>
<dbReference type="Proteomes" id="UP000006238">
    <property type="component" value="Unassembled WGS sequence"/>
</dbReference>
<evidence type="ECO:0000256" key="5">
    <source>
        <dbReference type="ARBA" id="ARBA00039147"/>
    </source>
</evidence>
<evidence type="ECO:0000313" key="12">
    <source>
        <dbReference type="Proteomes" id="UP000006238"/>
    </source>
</evidence>
<dbReference type="GeneID" id="98918588"/>
<feature type="binding site" evidence="8">
    <location>
        <position position="258"/>
    </location>
    <ligand>
        <name>glycerol</name>
        <dbReference type="ChEBI" id="CHEBI:17754"/>
    </ligand>
</feature>
<evidence type="ECO:0000256" key="4">
    <source>
        <dbReference type="ARBA" id="ARBA00037918"/>
    </source>
</evidence>
<proteinExistence type="predicted"/>
<dbReference type="GO" id="GO:0046872">
    <property type="term" value="F:metal ion binding"/>
    <property type="evidence" value="ECO:0007669"/>
    <property type="project" value="UniProtKB-KW"/>
</dbReference>
<feature type="binding site" evidence="9">
    <location>
        <begin position="94"/>
        <end position="98"/>
    </location>
    <ligand>
        <name>NAD(+)</name>
        <dbReference type="ChEBI" id="CHEBI:57540"/>
    </ligand>
</feature>
<reference evidence="11 12" key="1">
    <citation type="submission" date="2010-02" db="EMBL/GenBank/DDBJ databases">
        <authorList>
            <person name="Weinstock G."/>
            <person name="Sodergren E."/>
            <person name="Clifton S."/>
            <person name="Fulton L."/>
            <person name="Fulton B."/>
            <person name="Courtney L."/>
            <person name="Fronick C."/>
            <person name="Harrison M."/>
            <person name="Strong C."/>
            <person name="Farmer C."/>
            <person name="Delahaunty K."/>
            <person name="Markovic C."/>
            <person name="Hall O."/>
            <person name="Minx P."/>
            <person name="Tomlinson C."/>
            <person name="Mitreva M."/>
            <person name="Nelson J."/>
            <person name="Hou S."/>
            <person name="Wollam A."/>
            <person name="Pepin K.H."/>
            <person name="Johnson M."/>
            <person name="Bhonagiri V."/>
            <person name="Zhang X."/>
            <person name="Suruliraj S."/>
            <person name="Warren W."/>
            <person name="Chinwalla A."/>
            <person name="Mardis E.R."/>
            <person name="Wilson R.K."/>
        </authorList>
    </citation>
    <scope>NUCLEOTIDE SEQUENCE [LARGE SCALE GENOMIC DNA]</scope>
    <source>
        <strain evidence="11 12">DSM 2876</strain>
    </source>
</reference>
<keyword evidence="2 11" id="KW-0560">Oxidoreductase</keyword>
<evidence type="ECO:0000313" key="11">
    <source>
        <dbReference type="EMBL" id="EFF69710.1"/>
    </source>
</evidence>
<dbReference type="InterPro" id="IPR001670">
    <property type="entry name" value="ADH_Fe/GldA"/>
</dbReference>
<feature type="binding site" evidence="9">
    <location>
        <begin position="116"/>
        <end position="119"/>
    </location>
    <ligand>
        <name>NAD(+)</name>
        <dbReference type="ChEBI" id="CHEBI:57540"/>
    </ligand>
</feature>
<comment type="caution">
    <text evidence="11">The sequence shown here is derived from an EMBL/GenBank/DDBJ whole genome shotgun (WGS) entry which is preliminary data.</text>
</comment>
<evidence type="ECO:0000256" key="6">
    <source>
        <dbReference type="ARBA" id="ARBA00040132"/>
    </source>
</evidence>
<evidence type="ECO:0000256" key="8">
    <source>
        <dbReference type="PIRSR" id="PIRSR000112-1"/>
    </source>
</evidence>
<keyword evidence="8" id="KW-0862">Zinc</keyword>
<feature type="domain" description="Alcohol dehydrogenase iron-type/glycerol dehydrogenase GldA" evidence="10">
    <location>
        <begin position="10"/>
        <end position="135"/>
    </location>
</feature>
<feature type="binding site" evidence="8">
    <location>
        <position position="276"/>
    </location>
    <ligand>
        <name>glycerol</name>
        <dbReference type="ChEBI" id="CHEBI:17754"/>
    </ligand>
</feature>
<organism evidence="11 12">
    <name type="scientific">Eshraghiella crossota DSM 2876</name>
    <dbReference type="NCBI Taxonomy" id="511680"/>
    <lineage>
        <taxon>Bacteria</taxon>
        <taxon>Bacillati</taxon>
        <taxon>Bacillota</taxon>
        <taxon>Clostridia</taxon>
        <taxon>Lachnospirales</taxon>
        <taxon>Lachnospiraceae</taxon>
        <taxon>Eshraghiella</taxon>
    </lineage>
</organism>
<gene>
    <name evidence="11" type="ORF">BUTYVIB_00224</name>
</gene>
<dbReference type="PANTHER" id="PTHR43616">
    <property type="entry name" value="GLYCEROL DEHYDROGENASE"/>
    <property type="match status" value="1"/>
</dbReference>
<sequence length="358" mass="39556">MSYNVSLPSYSVGTDVYKLVGSICAGYGHKAVAIGGHKAMAAVKDKLCKAIIDSDIEISDFIWYGGEASYENVENLMSLETVRNADMLFAIGGGKATDTVKTLADMTGKPVFTFPTIASNCSSCTSVSIMYKNNGIFLKPHFFANPPAHAFIDTEIIADSPKRYMWAGIGDTYAKHFESSISSRDEEVPHYITLGVNIARMCYEPMLKYGRKALEDIEKHLVTSDFEQVLLSIIVSTAAASILLTNDKIIDYNTGLAHAIFYALTTYPHIEKNHLHGEVVAFGVLVLLLVDNDEENFKKLYEFNKAVGLPVRLEDIEISRDDIDKVAKITVAMKDIEHNPYEITSDMVKAALIKLENI</sequence>
<dbReference type="STRING" id="45851.BHV86_06845"/>
<dbReference type="RefSeq" id="WP_005600894.1">
    <property type="nucleotide sequence ID" value="NZ_GG663519.1"/>
</dbReference>
<dbReference type="Gene3D" id="3.40.50.1970">
    <property type="match status" value="1"/>
</dbReference>
<keyword evidence="12" id="KW-1185">Reference proteome</keyword>
<protein>
    <recommendedName>
        <fullName evidence="6">Glycerol dehydrogenase</fullName>
        <ecNumber evidence="5">1.1.1.6</ecNumber>
    </recommendedName>
</protein>
<dbReference type="PIRSF" id="PIRSF000112">
    <property type="entry name" value="Glycerol_dehydrogenase"/>
    <property type="match status" value="1"/>
</dbReference>
<keyword evidence="3 9" id="KW-0520">NAD</keyword>
<dbReference type="EMBL" id="ABWN01000017">
    <property type="protein sequence ID" value="EFF69710.1"/>
    <property type="molecule type" value="Genomic_DNA"/>
</dbReference>
<comment type="catalytic activity">
    <reaction evidence="7">
        <text>glycerol + NAD(+) = dihydroxyacetone + NADH + H(+)</text>
        <dbReference type="Rhea" id="RHEA:13769"/>
        <dbReference type="ChEBI" id="CHEBI:15378"/>
        <dbReference type="ChEBI" id="CHEBI:16016"/>
        <dbReference type="ChEBI" id="CHEBI:17754"/>
        <dbReference type="ChEBI" id="CHEBI:57540"/>
        <dbReference type="ChEBI" id="CHEBI:57945"/>
        <dbReference type="EC" id="1.1.1.6"/>
    </reaction>
</comment>
<evidence type="ECO:0000259" key="10">
    <source>
        <dbReference type="Pfam" id="PF00465"/>
    </source>
</evidence>
<dbReference type="GO" id="GO:0008888">
    <property type="term" value="F:glycerol dehydrogenase (NAD+) activity"/>
    <property type="evidence" value="ECO:0007669"/>
    <property type="project" value="UniProtKB-EC"/>
</dbReference>
<dbReference type="HOGENOM" id="CLU_044754_3_1_9"/>
<dbReference type="AlphaFoldDB" id="D4RW93"/>
<comment type="cofactor">
    <cofactor evidence="8">
        <name>Zn(2+)</name>
        <dbReference type="ChEBI" id="CHEBI:29105"/>
    </cofactor>
    <text evidence="8">Binds 1 zinc ion per subunit.</text>
</comment>
<evidence type="ECO:0000256" key="1">
    <source>
        <dbReference type="ARBA" id="ARBA00022723"/>
    </source>
</evidence>
<dbReference type="Gene3D" id="1.20.1090.10">
    <property type="entry name" value="Dehydroquinate synthase-like - alpha domain"/>
    <property type="match status" value="1"/>
</dbReference>
<dbReference type="Pfam" id="PF00465">
    <property type="entry name" value="Fe-ADH"/>
    <property type="match status" value="1"/>
</dbReference>
<comment type="pathway">
    <text evidence="4">Polyol metabolism; glycerol fermentation; glycerone phosphate from glycerol (oxidative route): step 1/2.</text>
</comment>
<evidence type="ECO:0000256" key="2">
    <source>
        <dbReference type="ARBA" id="ARBA00023002"/>
    </source>
</evidence>
<evidence type="ECO:0000256" key="7">
    <source>
        <dbReference type="ARBA" id="ARBA00049006"/>
    </source>
</evidence>
<dbReference type="SUPFAM" id="SSF56796">
    <property type="entry name" value="Dehydroquinate synthase-like"/>
    <property type="match status" value="1"/>
</dbReference>
<dbReference type="EC" id="1.1.1.6" evidence="5"/>
<feature type="binding site" evidence="9">
    <location>
        <position position="131"/>
    </location>
    <ligand>
        <name>NAD(+)</name>
        <dbReference type="ChEBI" id="CHEBI:57540"/>
    </ligand>
</feature>
<accession>D4RW93</accession>
<dbReference type="eggNOG" id="COG0371">
    <property type="taxonomic scope" value="Bacteria"/>
</dbReference>
<name>D4RW93_9FIRM</name>
<evidence type="ECO:0000256" key="9">
    <source>
        <dbReference type="PIRSR" id="PIRSR000112-3"/>
    </source>
</evidence>
<dbReference type="PANTHER" id="PTHR43616:SF5">
    <property type="entry name" value="GLYCEROL DEHYDROGENASE 1"/>
    <property type="match status" value="1"/>
</dbReference>
<evidence type="ECO:0000256" key="3">
    <source>
        <dbReference type="ARBA" id="ARBA00023027"/>
    </source>
</evidence>
<feature type="binding site" evidence="9">
    <location>
        <position position="125"/>
    </location>
    <ligand>
        <name>NAD(+)</name>
        <dbReference type="ChEBI" id="CHEBI:57540"/>
    </ligand>
</feature>